<protein>
    <submittedName>
        <fullName evidence="1">YaeQ family protein</fullName>
    </submittedName>
</protein>
<evidence type="ECO:0000313" key="1">
    <source>
        <dbReference type="EMBL" id="MBA5760910.1"/>
    </source>
</evidence>
<comment type="caution">
    <text evidence="1">The sequence shown here is derived from an EMBL/GenBank/DDBJ whole genome shotgun (WGS) entry which is preliminary data.</text>
</comment>
<keyword evidence="2" id="KW-1185">Reference proteome</keyword>
<dbReference type="PIRSF" id="PIRSF011484">
    <property type="entry name" value="YaeQ"/>
    <property type="match status" value="1"/>
</dbReference>
<dbReference type="InterPro" id="IPR038590">
    <property type="entry name" value="YaeQ_sf"/>
</dbReference>
<accession>A0A7W2FMM8</accession>
<dbReference type="EMBL" id="JACFYF010000001">
    <property type="protein sequence ID" value="MBA5760910.1"/>
    <property type="molecule type" value="Genomic_DNA"/>
</dbReference>
<organism evidence="1 2">
    <name type="scientific">Vibrio marinisediminis</name>
    <dbReference type="NCBI Taxonomy" id="2758441"/>
    <lineage>
        <taxon>Bacteria</taxon>
        <taxon>Pseudomonadati</taxon>
        <taxon>Pseudomonadota</taxon>
        <taxon>Gammaproteobacteria</taxon>
        <taxon>Vibrionales</taxon>
        <taxon>Vibrionaceae</taxon>
        <taxon>Vibrio</taxon>
    </lineage>
</organism>
<dbReference type="Gene3D" id="3.10.640.10">
    <property type="entry name" value="Restriction endonuclease-like alpha-beta roll domain"/>
    <property type="match status" value="1"/>
</dbReference>
<reference evidence="1 2" key="1">
    <citation type="submission" date="2020-07" db="EMBL/GenBank/DDBJ databases">
        <title>Vibrio marinisediminis sp. nov., isolated from marine sediment.</title>
        <authorList>
            <person name="Ji X."/>
        </authorList>
    </citation>
    <scope>NUCLEOTIDE SEQUENCE [LARGE SCALE GENOMIC DNA]</scope>
    <source>
        <strain evidence="1 2">404</strain>
    </source>
</reference>
<dbReference type="Pfam" id="PF07152">
    <property type="entry name" value="YaeQ"/>
    <property type="match status" value="1"/>
</dbReference>
<dbReference type="Proteomes" id="UP000571701">
    <property type="component" value="Unassembled WGS sequence"/>
</dbReference>
<dbReference type="SUPFAM" id="SSF52980">
    <property type="entry name" value="Restriction endonuclease-like"/>
    <property type="match status" value="1"/>
</dbReference>
<dbReference type="PANTHER" id="PTHR38784:SF1">
    <property type="entry name" value="SUCROSE PHOSPHORYLASE"/>
    <property type="match status" value="1"/>
</dbReference>
<dbReference type="PANTHER" id="PTHR38784">
    <property type="entry name" value="SUCROSE PHOSPHORYLASE"/>
    <property type="match status" value="1"/>
</dbReference>
<gene>
    <name evidence="1" type="ORF">H2O73_01040</name>
</gene>
<dbReference type="RefSeq" id="WP_182105663.1">
    <property type="nucleotide sequence ID" value="NZ_JACFYF010000001.1"/>
</dbReference>
<sequence>MALKPTIYKFRIALSDTNRDYYDSLTCTIALHPSETVSRMMARVMAFCLNASPELVFTKGLSTIEEPDLWLKALDGTLEQWIEVGEPAVDRVKKATRLAKEVHIYAFNSKSDVWWNQSKSKLAALNASIHRFNDTEIDALAQSVQRGMELSVMITGNSLFVDSSDSSHEITWETLQSHD</sequence>
<dbReference type="AlphaFoldDB" id="A0A7W2FMM8"/>
<evidence type="ECO:0000313" key="2">
    <source>
        <dbReference type="Proteomes" id="UP000571701"/>
    </source>
</evidence>
<dbReference type="InterPro" id="IPR009822">
    <property type="entry name" value="YaeQ"/>
</dbReference>
<dbReference type="SMART" id="SM01322">
    <property type="entry name" value="YaeQ"/>
    <property type="match status" value="1"/>
</dbReference>
<name>A0A7W2FMM8_9VIBR</name>
<proteinExistence type="predicted"/>
<dbReference type="InterPro" id="IPR011335">
    <property type="entry name" value="Restrct_endonuc-II-like"/>
</dbReference>